<reference evidence="1 2" key="1">
    <citation type="submission" date="2018-06" db="EMBL/GenBank/DDBJ databases">
        <authorList>
            <consortium name="Pathogen Informatics"/>
            <person name="Doyle S."/>
        </authorList>
    </citation>
    <scope>NUCLEOTIDE SEQUENCE [LARGE SCALE GENOMIC DNA]</scope>
    <source>
        <strain evidence="1 2">NCTC11212</strain>
    </source>
</reference>
<proteinExistence type="predicted"/>
<dbReference type="Proteomes" id="UP000251937">
    <property type="component" value="Unassembled WGS sequence"/>
</dbReference>
<dbReference type="EMBL" id="UAVR01000011">
    <property type="protein sequence ID" value="SQA90098.1"/>
    <property type="molecule type" value="Genomic_DNA"/>
</dbReference>
<gene>
    <name evidence="1" type="ORF">NCTC11212_02310</name>
</gene>
<evidence type="ECO:0000313" key="2">
    <source>
        <dbReference type="Proteomes" id="UP000251937"/>
    </source>
</evidence>
<name>A0AAX2INS7_9FLAO</name>
<protein>
    <submittedName>
        <fullName evidence="1">Uncharacterized protein</fullName>
    </submittedName>
</protein>
<comment type="caution">
    <text evidence="1">The sequence shown here is derived from an EMBL/GenBank/DDBJ whole genome shotgun (WGS) entry which is preliminary data.</text>
</comment>
<evidence type="ECO:0000313" key="1">
    <source>
        <dbReference type="EMBL" id="SQA90098.1"/>
    </source>
</evidence>
<accession>A0AAX2INS7</accession>
<dbReference type="RefSeq" id="WP_228427173.1">
    <property type="nucleotide sequence ID" value="NZ_UAVR01000011.1"/>
</dbReference>
<dbReference type="AlphaFoldDB" id="A0AAX2INS7"/>
<organism evidence="1 2">
    <name type="scientific">Chryseobacterium balustinum</name>
    <dbReference type="NCBI Taxonomy" id="246"/>
    <lineage>
        <taxon>Bacteria</taxon>
        <taxon>Pseudomonadati</taxon>
        <taxon>Bacteroidota</taxon>
        <taxon>Flavobacteriia</taxon>
        <taxon>Flavobacteriales</taxon>
        <taxon>Weeksellaceae</taxon>
        <taxon>Chryseobacterium group</taxon>
        <taxon>Chryseobacterium</taxon>
    </lineage>
</organism>
<sequence>MSYITLNSNKLKYNYHYLDQLFAGHNIEWAVVAKLLCGNEKFLECLLEFSDKEICDSRLTNLKHIKKISPKHKLSI</sequence>